<proteinExistence type="predicted"/>
<name>A0ABP9QAS7_9PSEU</name>
<dbReference type="PANTHER" id="PTHR34846">
    <property type="entry name" value="4-CARBOXYMUCONOLACTONE DECARBOXYLASE FAMILY PROTEIN (AFU_ORTHOLOGUE AFUA_6G11590)"/>
    <property type="match status" value="1"/>
</dbReference>
<dbReference type="Pfam" id="PF02627">
    <property type="entry name" value="CMD"/>
    <property type="match status" value="1"/>
</dbReference>
<protein>
    <recommendedName>
        <fullName evidence="1">Carboxymuconolactone decarboxylase-like domain-containing protein</fullName>
    </recommendedName>
</protein>
<dbReference type="Gene3D" id="1.20.1290.10">
    <property type="entry name" value="AhpD-like"/>
    <property type="match status" value="1"/>
</dbReference>
<dbReference type="EMBL" id="BAABJP010000015">
    <property type="protein sequence ID" value="GAA5158366.1"/>
    <property type="molecule type" value="Genomic_DNA"/>
</dbReference>
<accession>A0ABP9QAS7</accession>
<evidence type="ECO:0000259" key="1">
    <source>
        <dbReference type="Pfam" id="PF02627"/>
    </source>
</evidence>
<dbReference type="InterPro" id="IPR029032">
    <property type="entry name" value="AhpD-like"/>
</dbReference>
<keyword evidence="3" id="KW-1185">Reference proteome</keyword>
<gene>
    <name evidence="2" type="ORF">GCM10023321_38040</name>
</gene>
<evidence type="ECO:0000313" key="2">
    <source>
        <dbReference type="EMBL" id="GAA5158366.1"/>
    </source>
</evidence>
<dbReference type="InterPro" id="IPR003779">
    <property type="entry name" value="CMD-like"/>
</dbReference>
<comment type="caution">
    <text evidence="2">The sequence shown here is derived from an EMBL/GenBank/DDBJ whole genome shotgun (WGS) entry which is preliminary data.</text>
</comment>
<dbReference type="PANTHER" id="PTHR34846:SF10">
    <property type="entry name" value="CYTOPLASMIC PROTEIN"/>
    <property type="match status" value="1"/>
</dbReference>
<dbReference type="SUPFAM" id="SSF69118">
    <property type="entry name" value="AhpD-like"/>
    <property type="match status" value="1"/>
</dbReference>
<dbReference type="RefSeq" id="WP_185059117.1">
    <property type="nucleotide sequence ID" value="NZ_BAABJP010000015.1"/>
</dbReference>
<feature type="domain" description="Carboxymuconolactone decarboxylase-like" evidence="1">
    <location>
        <begin position="50"/>
        <end position="116"/>
    </location>
</feature>
<reference evidence="3" key="1">
    <citation type="journal article" date="2019" name="Int. J. Syst. Evol. Microbiol.">
        <title>The Global Catalogue of Microorganisms (GCM) 10K type strain sequencing project: providing services to taxonomists for standard genome sequencing and annotation.</title>
        <authorList>
            <consortium name="The Broad Institute Genomics Platform"/>
            <consortium name="The Broad Institute Genome Sequencing Center for Infectious Disease"/>
            <person name="Wu L."/>
            <person name="Ma J."/>
        </authorList>
    </citation>
    <scope>NUCLEOTIDE SEQUENCE [LARGE SCALE GENOMIC DNA]</scope>
    <source>
        <strain evidence="3">JCM 18303</strain>
    </source>
</reference>
<evidence type="ECO:0000313" key="3">
    <source>
        <dbReference type="Proteomes" id="UP001428817"/>
    </source>
</evidence>
<organism evidence="2 3">
    <name type="scientific">Pseudonocardia eucalypti</name>
    <dbReference type="NCBI Taxonomy" id="648755"/>
    <lineage>
        <taxon>Bacteria</taxon>
        <taxon>Bacillati</taxon>
        <taxon>Actinomycetota</taxon>
        <taxon>Actinomycetes</taxon>
        <taxon>Pseudonocardiales</taxon>
        <taxon>Pseudonocardiaceae</taxon>
        <taxon>Pseudonocardia</taxon>
    </lineage>
</organism>
<dbReference type="Proteomes" id="UP001428817">
    <property type="component" value="Unassembled WGS sequence"/>
</dbReference>
<sequence length="199" mass="21616">MPRIPTVPAREAGLSARLAYWFTRRALRKLTGREPDRIIEPVELCAHSPSALRGVSKLEQAAAGLKLLDKRTMLLAELKSATLVNCEFCIDLGSQVARRWGVGEAELRALPAYRSSELFSERDKLVLDFAVGATRTPAAVTDELFDRLRAHFTDAQLVELSFLVALGNFRGRLNHALGVGAAGFSEGAFCAIPEPGPAS</sequence>